<organism evidence="3 4">
    <name type="scientific">Acanthosepion pharaonis</name>
    <name type="common">Pharaoh cuttlefish</name>
    <name type="synonym">Sepia pharaonis</name>
    <dbReference type="NCBI Taxonomy" id="158019"/>
    <lineage>
        <taxon>Eukaryota</taxon>
        <taxon>Metazoa</taxon>
        <taxon>Spiralia</taxon>
        <taxon>Lophotrochozoa</taxon>
        <taxon>Mollusca</taxon>
        <taxon>Cephalopoda</taxon>
        <taxon>Coleoidea</taxon>
        <taxon>Decapodiformes</taxon>
        <taxon>Sepiida</taxon>
        <taxon>Sepiina</taxon>
        <taxon>Sepiidae</taxon>
        <taxon>Acanthosepion</taxon>
    </lineage>
</organism>
<feature type="region of interest" description="Disordered" evidence="1">
    <location>
        <begin position="172"/>
        <end position="204"/>
    </location>
</feature>
<dbReference type="PANTHER" id="PTHR46857:SF2">
    <property type="entry name" value="F-BOX ONLY PROTEIN 16"/>
    <property type="match status" value="1"/>
</dbReference>
<protein>
    <submittedName>
        <fullName evidence="3">FBXO16</fullName>
    </submittedName>
</protein>
<dbReference type="OrthoDB" id="10257471at2759"/>
<dbReference type="EMBL" id="CAHIKZ030000698">
    <property type="protein sequence ID" value="CAE1234051.1"/>
    <property type="molecule type" value="Genomic_DNA"/>
</dbReference>
<dbReference type="SMART" id="SM00256">
    <property type="entry name" value="FBOX"/>
    <property type="match status" value="1"/>
</dbReference>
<dbReference type="InterPro" id="IPR036047">
    <property type="entry name" value="F-box-like_dom_sf"/>
</dbReference>
<proteinExistence type="predicted"/>
<dbReference type="Gene3D" id="1.20.1280.50">
    <property type="match status" value="1"/>
</dbReference>
<dbReference type="InterPro" id="IPR057327">
    <property type="entry name" value="Vts1_dom"/>
</dbReference>
<feature type="domain" description="F-box" evidence="2">
    <location>
        <begin position="77"/>
        <end position="123"/>
    </location>
</feature>
<evidence type="ECO:0000313" key="3">
    <source>
        <dbReference type="EMBL" id="CAE1234051.1"/>
    </source>
</evidence>
<dbReference type="Pfam" id="PF25479">
    <property type="entry name" value="Vts1"/>
    <property type="match status" value="1"/>
</dbReference>
<dbReference type="AlphaFoldDB" id="A0A812BFP1"/>
<dbReference type="InterPro" id="IPR052805">
    <property type="entry name" value="GEF_Ubiquitin-Prot_Reg"/>
</dbReference>
<dbReference type="CDD" id="cd22172">
    <property type="entry name" value="F-box_FBXO16"/>
    <property type="match status" value="1"/>
</dbReference>
<dbReference type="SUPFAM" id="SSF81383">
    <property type="entry name" value="F-box domain"/>
    <property type="match status" value="1"/>
</dbReference>
<dbReference type="PANTHER" id="PTHR46857">
    <property type="entry name" value="EPITHELIAL CELL-TRANSFORMING SEQUENCE 2 ONCOGENE-LIKE"/>
    <property type="match status" value="1"/>
</dbReference>
<gene>
    <name evidence="3" type="ORF">SPHA_19223</name>
</gene>
<accession>A0A812BFP1</accession>
<dbReference type="Proteomes" id="UP000597762">
    <property type="component" value="Unassembled WGS sequence"/>
</dbReference>
<dbReference type="PROSITE" id="PS50181">
    <property type="entry name" value="FBOX"/>
    <property type="match status" value="1"/>
</dbReference>
<name>A0A812BFP1_ACAPH</name>
<evidence type="ECO:0000313" key="4">
    <source>
        <dbReference type="Proteomes" id="UP000597762"/>
    </source>
</evidence>
<dbReference type="InterPro" id="IPR001810">
    <property type="entry name" value="F-box_dom"/>
</dbReference>
<comment type="caution">
    <text evidence="3">The sequence shown here is derived from an EMBL/GenBank/DDBJ whole genome shotgun (WGS) entry which is preliminary data.</text>
</comment>
<sequence>MSTLAKNRVKSSWTPLTNGETNNKLFEERKKLTEKWFEKWSEKQRANVLSSLLQLCTQKQLRYVDQFVNSRLPTNQDDFTRILPRVITLYIFSFLDPRSLCRCAQVCWYWKQLSELDQLWLPKCVRFGWYLPHLPTPFETCVWKRHYVDQIQSLRLFRTKASSPDLELEKLKLDSKREQRQNTSKLSSKKTKKPWRGSDPHPKDMIRYNYLDNTDDYTKSCKEDFYKTTEKPNLSAISKQILNATYTIKYSQRSKSLSKLNSTDRTSVFSGHDSSNMDHLLNTTTTMNPMLVQTAENFTDSVKRPPPVVQHKKTPRVQSARTPRDPPSTALFPSQPWAIPVGGDENTDSDS</sequence>
<feature type="region of interest" description="Disordered" evidence="1">
    <location>
        <begin position="299"/>
        <end position="351"/>
    </location>
</feature>
<reference evidence="3" key="1">
    <citation type="submission" date="2021-01" db="EMBL/GenBank/DDBJ databases">
        <authorList>
            <person name="Li R."/>
            <person name="Bekaert M."/>
        </authorList>
    </citation>
    <scope>NUCLEOTIDE SEQUENCE</scope>
    <source>
        <strain evidence="3">Farmed</strain>
    </source>
</reference>
<dbReference type="Pfam" id="PF12937">
    <property type="entry name" value="F-box-like"/>
    <property type="match status" value="1"/>
</dbReference>
<evidence type="ECO:0000256" key="1">
    <source>
        <dbReference type="SAM" id="MobiDB-lite"/>
    </source>
</evidence>
<keyword evidence="4" id="KW-1185">Reference proteome</keyword>
<evidence type="ECO:0000259" key="2">
    <source>
        <dbReference type="PROSITE" id="PS50181"/>
    </source>
</evidence>